<comment type="caution">
    <text evidence="2">The sequence shown here is derived from an EMBL/GenBank/DDBJ whole genome shotgun (WGS) entry which is preliminary data.</text>
</comment>
<feature type="compositionally biased region" description="Basic and acidic residues" evidence="1">
    <location>
        <begin position="99"/>
        <end position="111"/>
    </location>
</feature>
<accession>A0A9P6LQL2</accession>
<feature type="compositionally biased region" description="Low complexity" evidence="1">
    <location>
        <begin position="79"/>
        <end position="88"/>
    </location>
</feature>
<feature type="compositionally biased region" description="Low complexity" evidence="1">
    <location>
        <begin position="14"/>
        <end position="30"/>
    </location>
</feature>
<dbReference type="RefSeq" id="XP_038751939.1">
    <property type="nucleotide sequence ID" value="XM_038883234.1"/>
</dbReference>
<gene>
    <name evidence="2" type="ORF">CkaCkLH20_00514</name>
</gene>
<reference evidence="2" key="2">
    <citation type="submission" date="2020-11" db="EMBL/GenBank/DDBJ databases">
        <title>Whole genome sequencing of Colletotrichum sp.</title>
        <authorList>
            <person name="Li H."/>
        </authorList>
    </citation>
    <scope>NUCLEOTIDE SEQUENCE</scope>
    <source>
        <strain evidence="2">CkLH20</strain>
    </source>
</reference>
<feature type="region of interest" description="Disordered" evidence="1">
    <location>
        <begin position="43"/>
        <end position="111"/>
    </location>
</feature>
<keyword evidence="3" id="KW-1185">Reference proteome</keyword>
<name>A0A9P6LQL2_9PEZI</name>
<organism evidence="2 3">
    <name type="scientific">Colletotrichum karsti</name>
    <dbReference type="NCBI Taxonomy" id="1095194"/>
    <lineage>
        <taxon>Eukaryota</taxon>
        <taxon>Fungi</taxon>
        <taxon>Dikarya</taxon>
        <taxon>Ascomycota</taxon>
        <taxon>Pezizomycotina</taxon>
        <taxon>Sordariomycetes</taxon>
        <taxon>Hypocreomycetidae</taxon>
        <taxon>Glomerellales</taxon>
        <taxon>Glomerellaceae</taxon>
        <taxon>Colletotrichum</taxon>
        <taxon>Colletotrichum boninense species complex</taxon>
    </lineage>
</organism>
<sequence>MASRHPMPNTYNHPAPKTKTASSTSTSSTSDAIKSFFTIAPSYPIMHSSTSRYPLPTAHATESKQATTDTSRNEHRDTQAQTQTQTQAGVRSSEDSWDTIDRFKEEQERRG</sequence>
<feature type="region of interest" description="Disordered" evidence="1">
    <location>
        <begin position="1"/>
        <end position="30"/>
    </location>
</feature>
<dbReference type="OrthoDB" id="4840624at2759"/>
<reference evidence="2" key="1">
    <citation type="submission" date="2020-03" db="EMBL/GenBank/DDBJ databases">
        <authorList>
            <person name="He L."/>
        </authorList>
    </citation>
    <scope>NUCLEOTIDE SEQUENCE</scope>
    <source>
        <strain evidence="2">CkLH20</strain>
    </source>
</reference>
<evidence type="ECO:0000313" key="3">
    <source>
        <dbReference type="Proteomes" id="UP000781932"/>
    </source>
</evidence>
<dbReference type="Proteomes" id="UP000781932">
    <property type="component" value="Unassembled WGS sequence"/>
</dbReference>
<proteinExistence type="predicted"/>
<dbReference type="EMBL" id="JAATWM020000001">
    <property type="protein sequence ID" value="KAF9882478.1"/>
    <property type="molecule type" value="Genomic_DNA"/>
</dbReference>
<protein>
    <submittedName>
        <fullName evidence="2">Uncharacterized protein</fullName>
    </submittedName>
</protein>
<evidence type="ECO:0000256" key="1">
    <source>
        <dbReference type="SAM" id="MobiDB-lite"/>
    </source>
</evidence>
<dbReference type="AlphaFoldDB" id="A0A9P6LQL2"/>
<evidence type="ECO:0000313" key="2">
    <source>
        <dbReference type="EMBL" id="KAF9882478.1"/>
    </source>
</evidence>
<dbReference type="GeneID" id="62156308"/>